<dbReference type="Gene3D" id="2.40.128.110">
    <property type="entry name" value="Lipid/polyisoprenoid-binding, YceI-like"/>
    <property type="match status" value="1"/>
</dbReference>
<proteinExistence type="inferred from homology"/>
<dbReference type="InterPro" id="IPR007372">
    <property type="entry name" value="Lipid/polyisoprenoid-bd_YceI"/>
</dbReference>
<dbReference type="InterPro" id="IPR036761">
    <property type="entry name" value="TTHA0802/YceI-like_sf"/>
</dbReference>
<feature type="domain" description="Lipid/polyisoprenoid-binding YceI-like" evidence="2">
    <location>
        <begin position="23"/>
        <end position="186"/>
    </location>
</feature>
<sequence length="188" mass="19544">MSTSSASSVPTPLTDVPGYTTGTWTIDPVHSEVAFSVRHLGIAKVRGRFDSFEGQIVLAGNPLESSVTATVRTGSVSTGNAQRDEHVHGADFLDTRAFPEMTFASTGVRATDDGFLVDGNLTLRGVTRPVTLALEVNGFGTGFDGRPAAGFSATAEINRSDFGVTAGPAGGVVGEKITISLEVEANRQ</sequence>
<comment type="similarity">
    <text evidence="1">Belongs to the UPF0312 family.</text>
</comment>
<comment type="caution">
    <text evidence="3">The sequence shown here is derived from an EMBL/GenBank/DDBJ whole genome shotgun (WGS) entry which is preliminary data.</text>
</comment>
<dbReference type="PANTHER" id="PTHR34406:SF1">
    <property type="entry name" value="PROTEIN YCEI"/>
    <property type="match status" value="1"/>
</dbReference>
<protein>
    <submittedName>
        <fullName evidence="3">YceI family protein</fullName>
    </submittedName>
</protein>
<dbReference type="PANTHER" id="PTHR34406">
    <property type="entry name" value="PROTEIN YCEI"/>
    <property type="match status" value="1"/>
</dbReference>
<reference evidence="3 4" key="1">
    <citation type="journal article" date="2019" name="Int. J. Syst. Evol. Microbiol.">
        <title>The Global Catalogue of Microorganisms (GCM) 10K type strain sequencing project: providing services to taxonomists for standard genome sequencing and annotation.</title>
        <authorList>
            <consortium name="The Broad Institute Genomics Platform"/>
            <consortium name="The Broad Institute Genome Sequencing Center for Infectious Disease"/>
            <person name="Wu L."/>
            <person name="Ma J."/>
        </authorList>
    </citation>
    <scope>NUCLEOTIDE SEQUENCE [LARGE SCALE GENOMIC DNA]</scope>
    <source>
        <strain evidence="3 4">JCM 4087</strain>
    </source>
</reference>
<evidence type="ECO:0000313" key="3">
    <source>
        <dbReference type="EMBL" id="GAA2930706.1"/>
    </source>
</evidence>
<dbReference type="EMBL" id="BAAAXZ010000107">
    <property type="protein sequence ID" value="GAA2930706.1"/>
    <property type="molecule type" value="Genomic_DNA"/>
</dbReference>
<dbReference type="Pfam" id="PF04264">
    <property type="entry name" value="YceI"/>
    <property type="match status" value="1"/>
</dbReference>
<gene>
    <name evidence="3" type="ORF">GCM10020221_28140</name>
</gene>
<keyword evidence="4" id="KW-1185">Reference proteome</keyword>
<dbReference type="Proteomes" id="UP001501102">
    <property type="component" value="Unassembled WGS sequence"/>
</dbReference>
<dbReference type="SUPFAM" id="SSF101874">
    <property type="entry name" value="YceI-like"/>
    <property type="match status" value="1"/>
</dbReference>
<dbReference type="SMART" id="SM00867">
    <property type="entry name" value="YceI"/>
    <property type="match status" value="1"/>
</dbReference>
<evidence type="ECO:0000313" key="4">
    <source>
        <dbReference type="Proteomes" id="UP001501102"/>
    </source>
</evidence>
<organism evidence="3 4">
    <name type="scientific">Streptomyces thioluteus</name>
    <dbReference type="NCBI Taxonomy" id="66431"/>
    <lineage>
        <taxon>Bacteria</taxon>
        <taxon>Bacillati</taxon>
        <taxon>Actinomycetota</taxon>
        <taxon>Actinomycetes</taxon>
        <taxon>Kitasatosporales</taxon>
        <taxon>Streptomycetaceae</taxon>
        <taxon>Streptomyces</taxon>
    </lineage>
</organism>
<name>A0ABN3X086_STRTU</name>
<dbReference type="RefSeq" id="WP_344963520.1">
    <property type="nucleotide sequence ID" value="NZ_BAAAXZ010000107.1"/>
</dbReference>
<evidence type="ECO:0000259" key="2">
    <source>
        <dbReference type="SMART" id="SM00867"/>
    </source>
</evidence>
<accession>A0ABN3X086</accession>
<evidence type="ECO:0000256" key="1">
    <source>
        <dbReference type="ARBA" id="ARBA00008812"/>
    </source>
</evidence>